<dbReference type="PANTHER" id="PTHR46665:SF1">
    <property type="entry name" value="SPERMATOGENESIS- AND OOGENESIS-SPECIFIC BASIC HELIX-LOOP-HELIX-CONTAINING PROTEIN 1"/>
    <property type="match status" value="1"/>
</dbReference>
<dbReference type="SUPFAM" id="SSF47459">
    <property type="entry name" value="HLH, helix-loop-helix DNA-binding domain"/>
    <property type="match status" value="1"/>
</dbReference>
<evidence type="ECO:0000256" key="4">
    <source>
        <dbReference type="SAM" id="Coils"/>
    </source>
</evidence>
<evidence type="ECO:0000313" key="7">
    <source>
        <dbReference type="Proteomes" id="UP001085076"/>
    </source>
</evidence>
<gene>
    <name evidence="6" type="ORF">J5N97_019324</name>
</gene>
<evidence type="ECO:0000256" key="2">
    <source>
        <dbReference type="ARBA" id="ARBA00023015"/>
    </source>
</evidence>
<dbReference type="Gene3D" id="4.10.280.10">
    <property type="entry name" value="Helix-loop-helix DNA-binding domain"/>
    <property type="match status" value="1"/>
</dbReference>
<protein>
    <recommendedName>
        <fullName evidence="5">BHLH domain-containing protein</fullName>
    </recommendedName>
</protein>
<comment type="caution">
    <text evidence="6">The sequence shown here is derived from an EMBL/GenBank/DDBJ whole genome shotgun (WGS) entry which is preliminary data.</text>
</comment>
<sequence length="323" mass="35893">MKGEMDVMRLLSEDLSQFDKNGNSSSTLYSTGSPVSPSLTVGQQWMIQGKDRRSDDEVLTRAMVAVINSASPSSCSSSSSPPAVHESLIHKPQYHGQFPAFKIYSPTSASAVNSDSKASPDSQKMIKMSIAMLRRISNIRNGESAPTSNRPSHVISERKRREKLNLSFDELRSLLPPGSKKDKASVLMKTRDYLKTLKHQISELELQNRLLEMKLKVPAIDEASNLRSKLMVEITQVSAPASEVQQIRLRLTATTNCDIIDLVLHVLECLKDMRALALVTVDANMCTPQMNLHASATVVFQIQLVDEKMMNSDDPESENSIYR</sequence>
<feature type="domain" description="BHLH" evidence="5">
    <location>
        <begin position="148"/>
        <end position="197"/>
    </location>
</feature>
<dbReference type="InterPro" id="IPR045239">
    <property type="entry name" value="bHLH95_bHLH"/>
</dbReference>
<dbReference type="PANTHER" id="PTHR46665">
    <property type="entry name" value="TRANSCRIPTION FACTOR BHLH041-RELATED-RELATED"/>
    <property type="match status" value="1"/>
</dbReference>
<dbReference type="AlphaFoldDB" id="A0A9D5CFR7"/>
<dbReference type="PROSITE" id="PS50888">
    <property type="entry name" value="BHLH"/>
    <property type="match status" value="1"/>
</dbReference>
<dbReference type="SMART" id="SM00353">
    <property type="entry name" value="HLH"/>
    <property type="match status" value="1"/>
</dbReference>
<dbReference type="OrthoDB" id="5778525at2759"/>
<organism evidence="6 7">
    <name type="scientific">Dioscorea zingiberensis</name>
    <dbReference type="NCBI Taxonomy" id="325984"/>
    <lineage>
        <taxon>Eukaryota</taxon>
        <taxon>Viridiplantae</taxon>
        <taxon>Streptophyta</taxon>
        <taxon>Embryophyta</taxon>
        <taxon>Tracheophyta</taxon>
        <taxon>Spermatophyta</taxon>
        <taxon>Magnoliopsida</taxon>
        <taxon>Liliopsida</taxon>
        <taxon>Dioscoreales</taxon>
        <taxon>Dioscoreaceae</taxon>
        <taxon>Dioscorea</taxon>
    </lineage>
</organism>
<dbReference type="Proteomes" id="UP001085076">
    <property type="component" value="Miscellaneous, Linkage group lg05"/>
</dbReference>
<name>A0A9D5CFR7_9LILI</name>
<dbReference type="CDD" id="cd11393">
    <property type="entry name" value="bHLH_AtbHLH_like"/>
    <property type="match status" value="1"/>
</dbReference>
<keyword evidence="2" id="KW-0805">Transcription regulation</keyword>
<dbReference type="Pfam" id="PF23132">
    <property type="entry name" value="DUF7049"/>
    <property type="match status" value="1"/>
</dbReference>
<evidence type="ECO:0000256" key="1">
    <source>
        <dbReference type="ARBA" id="ARBA00005510"/>
    </source>
</evidence>
<dbReference type="InterPro" id="IPR044658">
    <property type="entry name" value="bHLH92/bHLH041-like"/>
</dbReference>
<dbReference type="InterPro" id="IPR036638">
    <property type="entry name" value="HLH_DNA-bd_sf"/>
</dbReference>
<feature type="coiled-coil region" evidence="4">
    <location>
        <begin position="187"/>
        <end position="214"/>
    </location>
</feature>
<dbReference type="InterPro" id="IPR011598">
    <property type="entry name" value="bHLH_dom"/>
</dbReference>
<evidence type="ECO:0000256" key="3">
    <source>
        <dbReference type="ARBA" id="ARBA00023163"/>
    </source>
</evidence>
<dbReference type="Pfam" id="PF00010">
    <property type="entry name" value="HLH"/>
    <property type="match status" value="1"/>
</dbReference>
<evidence type="ECO:0000313" key="6">
    <source>
        <dbReference type="EMBL" id="KAJ0971365.1"/>
    </source>
</evidence>
<keyword evidence="4" id="KW-0175">Coiled coil</keyword>
<keyword evidence="7" id="KW-1185">Reference proteome</keyword>
<dbReference type="InterPro" id="IPR055477">
    <property type="entry name" value="DUF7049"/>
</dbReference>
<accession>A0A9D5CFR7</accession>
<proteinExistence type="inferred from homology"/>
<comment type="similarity">
    <text evidence="1">Belongs to the bHLH protein family.</text>
</comment>
<evidence type="ECO:0000259" key="5">
    <source>
        <dbReference type="PROSITE" id="PS50888"/>
    </source>
</evidence>
<reference evidence="6" key="2">
    <citation type="journal article" date="2022" name="Hortic Res">
        <title>The genome of Dioscorea zingiberensis sheds light on the biosynthesis, origin and evolution of the medicinally important diosgenin saponins.</title>
        <authorList>
            <person name="Li Y."/>
            <person name="Tan C."/>
            <person name="Li Z."/>
            <person name="Guo J."/>
            <person name="Li S."/>
            <person name="Chen X."/>
            <person name="Wang C."/>
            <person name="Dai X."/>
            <person name="Yang H."/>
            <person name="Song W."/>
            <person name="Hou L."/>
            <person name="Xu J."/>
            <person name="Tong Z."/>
            <person name="Xu A."/>
            <person name="Yuan X."/>
            <person name="Wang W."/>
            <person name="Yang Q."/>
            <person name="Chen L."/>
            <person name="Sun Z."/>
            <person name="Wang K."/>
            <person name="Pan B."/>
            <person name="Chen J."/>
            <person name="Bao Y."/>
            <person name="Liu F."/>
            <person name="Qi X."/>
            <person name="Gang D.R."/>
            <person name="Wen J."/>
            <person name="Li J."/>
        </authorList>
    </citation>
    <scope>NUCLEOTIDE SEQUENCE</scope>
    <source>
        <strain evidence="6">Dzin_1.0</strain>
    </source>
</reference>
<keyword evidence="3" id="KW-0804">Transcription</keyword>
<reference evidence="6" key="1">
    <citation type="submission" date="2021-03" db="EMBL/GenBank/DDBJ databases">
        <authorList>
            <person name="Li Z."/>
            <person name="Yang C."/>
        </authorList>
    </citation>
    <scope>NUCLEOTIDE SEQUENCE</scope>
    <source>
        <strain evidence="6">Dzin_1.0</strain>
        <tissue evidence="6">Leaf</tissue>
    </source>
</reference>
<dbReference type="GO" id="GO:0046983">
    <property type="term" value="F:protein dimerization activity"/>
    <property type="evidence" value="ECO:0007669"/>
    <property type="project" value="InterPro"/>
</dbReference>
<dbReference type="EMBL" id="JAGGNH010000005">
    <property type="protein sequence ID" value="KAJ0971365.1"/>
    <property type="molecule type" value="Genomic_DNA"/>
</dbReference>